<dbReference type="STRING" id="718252.FP2_28330"/>
<keyword evidence="2 7" id="KW-0812">Transmembrane</keyword>
<proteinExistence type="predicted"/>
<feature type="transmembrane region" description="Helical" evidence="7">
    <location>
        <begin position="49"/>
        <end position="66"/>
    </location>
</feature>
<dbReference type="InterPro" id="IPR036640">
    <property type="entry name" value="ABC1_TM_sf"/>
</dbReference>
<protein>
    <submittedName>
        <fullName evidence="10">ABC-type multidrug transport system, ATPase and permease components</fullName>
    </submittedName>
</protein>
<gene>
    <name evidence="10" type="ORF">FP2_28330</name>
</gene>
<dbReference type="PROSITE" id="PS50929">
    <property type="entry name" value="ABC_TM1F"/>
    <property type="match status" value="1"/>
</dbReference>
<evidence type="ECO:0000259" key="8">
    <source>
        <dbReference type="PROSITE" id="PS50893"/>
    </source>
</evidence>
<comment type="subcellular location">
    <subcellularLocation>
        <location evidence="1">Cell membrane</location>
        <topology evidence="1">Multi-pass membrane protein</topology>
    </subcellularLocation>
</comment>
<evidence type="ECO:0000259" key="9">
    <source>
        <dbReference type="PROSITE" id="PS50929"/>
    </source>
</evidence>
<evidence type="ECO:0000256" key="5">
    <source>
        <dbReference type="ARBA" id="ARBA00022989"/>
    </source>
</evidence>
<keyword evidence="3" id="KW-0547">Nucleotide-binding</keyword>
<feature type="transmembrane region" description="Helical" evidence="7">
    <location>
        <begin position="128"/>
        <end position="161"/>
    </location>
</feature>
<name>D4K1G3_9FIRM</name>
<dbReference type="KEGG" id="fpr:FP2_28330"/>
<accession>D4K1G3</accession>
<dbReference type="GO" id="GO:0005886">
    <property type="term" value="C:plasma membrane"/>
    <property type="evidence" value="ECO:0007669"/>
    <property type="project" value="UniProtKB-SubCell"/>
</dbReference>
<dbReference type="GO" id="GO:0034040">
    <property type="term" value="F:ATPase-coupled lipid transmembrane transporter activity"/>
    <property type="evidence" value="ECO:0007669"/>
    <property type="project" value="TreeGrafter"/>
</dbReference>
<dbReference type="Gene3D" id="3.40.50.300">
    <property type="entry name" value="P-loop containing nucleotide triphosphate hydrolases"/>
    <property type="match status" value="1"/>
</dbReference>
<dbReference type="InterPro" id="IPR017871">
    <property type="entry name" value="ABC_transporter-like_CS"/>
</dbReference>
<evidence type="ECO:0000256" key="4">
    <source>
        <dbReference type="ARBA" id="ARBA00022840"/>
    </source>
</evidence>
<dbReference type="InterPro" id="IPR003593">
    <property type="entry name" value="AAA+_ATPase"/>
</dbReference>
<feature type="domain" description="ABC transporter" evidence="8">
    <location>
        <begin position="325"/>
        <end position="546"/>
    </location>
</feature>
<dbReference type="HOGENOM" id="CLU_000604_84_3_9"/>
<sequence>MHHQVNDYFKQNIGRVALFGVFTVCVSFFAPLKSFQLKWLIDSKSKQEAFAYLGLVFLITFLSWFFETLSRRTFTKLACEAVEQIRGRIMGGVLRRSVAQYNQEGDASYLSLLTTDLRTLYDDYYMSLFNLVFWGGIMVCALVLYLYISPVLLVAVFLVTIPPLVLPRRMNAKLKQARDDFSRQMAAYTQQLKELLGGFELIRAFLREDAYDSWHRAAAHQAEENECTYQQSLNAVIVNTSLISNLIFPVILLIGLLLVFDGKITLGTMSTAASMANFVVTPCNQIAQNYAKLKSSRGIRERLETAMSDSGDETNGMELARIAQVECEHVGFTYPAAADAVLTDASLCAEDRQKIALIGESGCGKSTLAKLLFQYYPGYTGHIRFNGQEVRDIDRTALYRRVGYIAQKTVLFNDTLRNNICLREDFSDEQLARAVENAGLTTWVKSLPDGLDTVISEGGKNLSGGQCQRIGIARLALRQYDLVIADEITASLDPDTAQQVMQNLLSLPCMAIVITHDVSNSMMGRFDKIYRVFSDGKTSECNKVRLL</sequence>
<dbReference type="PROSITE" id="PS00211">
    <property type="entry name" value="ABC_TRANSPORTER_1"/>
    <property type="match status" value="1"/>
</dbReference>
<dbReference type="PANTHER" id="PTHR24221">
    <property type="entry name" value="ATP-BINDING CASSETTE SUB-FAMILY B"/>
    <property type="match status" value="1"/>
</dbReference>
<dbReference type="InterPro" id="IPR011527">
    <property type="entry name" value="ABC1_TM_dom"/>
</dbReference>
<dbReference type="PROSITE" id="PS50893">
    <property type="entry name" value="ABC_TRANSPORTER_2"/>
    <property type="match status" value="1"/>
</dbReference>
<evidence type="ECO:0000256" key="3">
    <source>
        <dbReference type="ARBA" id="ARBA00022741"/>
    </source>
</evidence>
<dbReference type="InterPro" id="IPR003439">
    <property type="entry name" value="ABC_transporter-like_ATP-bd"/>
</dbReference>
<evidence type="ECO:0000256" key="7">
    <source>
        <dbReference type="SAM" id="Phobius"/>
    </source>
</evidence>
<dbReference type="SMART" id="SM00382">
    <property type="entry name" value="AAA"/>
    <property type="match status" value="1"/>
</dbReference>
<dbReference type="GO" id="GO:0016887">
    <property type="term" value="F:ATP hydrolysis activity"/>
    <property type="evidence" value="ECO:0007669"/>
    <property type="project" value="InterPro"/>
</dbReference>
<dbReference type="SUPFAM" id="SSF52540">
    <property type="entry name" value="P-loop containing nucleoside triphosphate hydrolases"/>
    <property type="match status" value="1"/>
</dbReference>
<dbReference type="GO" id="GO:0140359">
    <property type="term" value="F:ABC-type transporter activity"/>
    <property type="evidence" value="ECO:0007669"/>
    <property type="project" value="InterPro"/>
</dbReference>
<dbReference type="Pfam" id="PF00664">
    <property type="entry name" value="ABC_membrane"/>
    <property type="match status" value="1"/>
</dbReference>
<feature type="transmembrane region" description="Helical" evidence="7">
    <location>
        <begin position="242"/>
        <end position="260"/>
    </location>
</feature>
<dbReference type="Gene3D" id="1.20.1560.10">
    <property type="entry name" value="ABC transporter type 1, transmembrane domain"/>
    <property type="match status" value="1"/>
</dbReference>
<dbReference type="eggNOG" id="COG1132">
    <property type="taxonomic scope" value="Bacteria"/>
</dbReference>
<dbReference type="GO" id="GO:0005524">
    <property type="term" value="F:ATP binding"/>
    <property type="evidence" value="ECO:0007669"/>
    <property type="project" value="UniProtKB-KW"/>
</dbReference>
<evidence type="ECO:0000313" key="11">
    <source>
        <dbReference type="Proteomes" id="UP000008804"/>
    </source>
</evidence>
<reference evidence="10 11" key="2">
    <citation type="submission" date="2010-03" db="EMBL/GenBank/DDBJ databases">
        <authorList>
            <person name="Pajon A."/>
        </authorList>
    </citation>
    <scope>NUCLEOTIDE SEQUENCE [LARGE SCALE GENOMIC DNA]</scope>
    <source>
        <strain evidence="11">L2-6</strain>
    </source>
</reference>
<keyword evidence="6 7" id="KW-0472">Membrane</keyword>
<keyword evidence="4" id="KW-0067">ATP-binding</keyword>
<evidence type="ECO:0000313" key="10">
    <source>
        <dbReference type="EMBL" id="CBL00112.1"/>
    </source>
</evidence>
<dbReference type="PATRIC" id="fig|718252.3.peg.1018"/>
<organism evidence="10 11">
    <name type="scientific">Faecalibacterium prausnitzii L2-6</name>
    <dbReference type="NCBI Taxonomy" id="718252"/>
    <lineage>
        <taxon>Bacteria</taxon>
        <taxon>Bacillati</taxon>
        <taxon>Bacillota</taxon>
        <taxon>Clostridia</taxon>
        <taxon>Eubacteriales</taxon>
        <taxon>Oscillospiraceae</taxon>
        <taxon>Faecalibacterium</taxon>
    </lineage>
</organism>
<dbReference type="AlphaFoldDB" id="D4K1G3"/>
<evidence type="ECO:0000256" key="6">
    <source>
        <dbReference type="ARBA" id="ARBA00023136"/>
    </source>
</evidence>
<evidence type="ECO:0000256" key="2">
    <source>
        <dbReference type="ARBA" id="ARBA00022692"/>
    </source>
</evidence>
<dbReference type="Pfam" id="PF00005">
    <property type="entry name" value="ABC_tran"/>
    <property type="match status" value="1"/>
</dbReference>
<keyword evidence="5 7" id="KW-1133">Transmembrane helix</keyword>
<dbReference type="PANTHER" id="PTHR24221:SF654">
    <property type="entry name" value="ATP-BINDING CASSETTE SUB-FAMILY B MEMBER 6"/>
    <property type="match status" value="1"/>
</dbReference>
<feature type="transmembrane region" description="Helical" evidence="7">
    <location>
        <begin position="12"/>
        <end position="29"/>
    </location>
</feature>
<dbReference type="InterPro" id="IPR039421">
    <property type="entry name" value="Type_1_exporter"/>
</dbReference>
<reference evidence="10 11" key="1">
    <citation type="submission" date="2010-03" db="EMBL/GenBank/DDBJ databases">
        <title>The genome sequence of Faecalibacterium prausnitzii L2/6.</title>
        <authorList>
            <consortium name="metaHIT consortium -- http://www.metahit.eu/"/>
            <person name="Pajon A."/>
            <person name="Turner K."/>
            <person name="Parkhill J."/>
            <person name="Duncan S."/>
            <person name="Flint H."/>
        </authorList>
    </citation>
    <scope>NUCLEOTIDE SEQUENCE [LARGE SCALE GENOMIC DNA]</scope>
    <source>
        <strain evidence="11">L2-6</strain>
    </source>
</reference>
<dbReference type="Proteomes" id="UP000008804">
    <property type="component" value="Chromosome"/>
</dbReference>
<dbReference type="SUPFAM" id="SSF90123">
    <property type="entry name" value="ABC transporter transmembrane region"/>
    <property type="match status" value="1"/>
</dbReference>
<keyword evidence="11" id="KW-1185">Reference proteome</keyword>
<dbReference type="EMBL" id="FP929045">
    <property type="protein sequence ID" value="CBL00112.1"/>
    <property type="molecule type" value="Genomic_DNA"/>
</dbReference>
<evidence type="ECO:0000256" key="1">
    <source>
        <dbReference type="ARBA" id="ARBA00004651"/>
    </source>
</evidence>
<dbReference type="BioCyc" id="FPRA718252:G1375-2433-MONOMER"/>
<dbReference type="InterPro" id="IPR027417">
    <property type="entry name" value="P-loop_NTPase"/>
</dbReference>
<feature type="domain" description="ABC transmembrane type-1" evidence="9">
    <location>
        <begin position="17"/>
        <end position="295"/>
    </location>
</feature>